<protein>
    <submittedName>
        <fullName evidence="1">Uncharacterized protein</fullName>
    </submittedName>
</protein>
<organism evidence="1 2">
    <name type="scientific">Rubinisphaera italica</name>
    <dbReference type="NCBI Taxonomy" id="2527969"/>
    <lineage>
        <taxon>Bacteria</taxon>
        <taxon>Pseudomonadati</taxon>
        <taxon>Planctomycetota</taxon>
        <taxon>Planctomycetia</taxon>
        <taxon>Planctomycetales</taxon>
        <taxon>Planctomycetaceae</taxon>
        <taxon>Rubinisphaera</taxon>
    </lineage>
</organism>
<dbReference type="RefSeq" id="WP_146501934.1">
    <property type="nucleotide sequence ID" value="NZ_SJPG01000001.1"/>
</dbReference>
<dbReference type="Proteomes" id="UP000316095">
    <property type="component" value="Unassembled WGS sequence"/>
</dbReference>
<keyword evidence="2" id="KW-1185">Reference proteome</keyword>
<gene>
    <name evidence="1" type="ORF">Pan54_04480</name>
</gene>
<comment type="caution">
    <text evidence="1">The sequence shown here is derived from an EMBL/GenBank/DDBJ whole genome shotgun (WGS) entry which is preliminary data.</text>
</comment>
<accession>A0A5C5XAD4</accession>
<dbReference type="AlphaFoldDB" id="A0A5C5XAD4"/>
<evidence type="ECO:0000313" key="1">
    <source>
        <dbReference type="EMBL" id="TWT59738.1"/>
    </source>
</evidence>
<evidence type="ECO:0000313" key="2">
    <source>
        <dbReference type="Proteomes" id="UP000316095"/>
    </source>
</evidence>
<sequence>MNGNLDVNVPGTWTNIRNHPIFSEEPFSEEWYQGDHSADISNLREICTQIMHINNSCNFLLRILDDCTLFAVVDCKDEFHFEVFPVSAEKNNSFIYINVIQPIEYEGEFNSVNNAVKFLSENVFNR</sequence>
<reference evidence="1 2" key="1">
    <citation type="submission" date="2019-02" db="EMBL/GenBank/DDBJ databases">
        <title>Deep-cultivation of Planctomycetes and their phenomic and genomic characterization uncovers novel biology.</title>
        <authorList>
            <person name="Wiegand S."/>
            <person name="Jogler M."/>
            <person name="Boedeker C."/>
            <person name="Pinto D."/>
            <person name="Vollmers J."/>
            <person name="Rivas-Marin E."/>
            <person name="Kohn T."/>
            <person name="Peeters S.H."/>
            <person name="Heuer A."/>
            <person name="Rast P."/>
            <person name="Oberbeckmann S."/>
            <person name="Bunk B."/>
            <person name="Jeske O."/>
            <person name="Meyerdierks A."/>
            <person name="Storesund J.E."/>
            <person name="Kallscheuer N."/>
            <person name="Luecker S."/>
            <person name="Lage O.M."/>
            <person name="Pohl T."/>
            <person name="Merkel B.J."/>
            <person name="Hornburger P."/>
            <person name="Mueller R.-W."/>
            <person name="Bruemmer F."/>
            <person name="Labrenz M."/>
            <person name="Spormann A.M."/>
            <person name="Op Den Camp H."/>
            <person name="Overmann J."/>
            <person name="Amann R."/>
            <person name="Jetten M.S.M."/>
            <person name="Mascher T."/>
            <person name="Medema M.H."/>
            <person name="Devos D.P."/>
            <person name="Kaster A.-K."/>
            <person name="Ovreas L."/>
            <person name="Rohde M."/>
            <person name="Galperin M.Y."/>
            <person name="Jogler C."/>
        </authorList>
    </citation>
    <scope>NUCLEOTIDE SEQUENCE [LARGE SCALE GENOMIC DNA]</scope>
    <source>
        <strain evidence="1 2">Pan54</strain>
    </source>
</reference>
<proteinExistence type="predicted"/>
<name>A0A5C5XAD4_9PLAN</name>
<dbReference type="EMBL" id="SJPG01000001">
    <property type="protein sequence ID" value="TWT59738.1"/>
    <property type="molecule type" value="Genomic_DNA"/>
</dbReference>